<proteinExistence type="predicted"/>
<gene>
    <name evidence="2" type="ORF">HYPSUDRAFT_967084</name>
</gene>
<dbReference type="AlphaFoldDB" id="A0A0D2NNA5"/>
<protein>
    <submittedName>
        <fullName evidence="2">Uncharacterized protein</fullName>
    </submittedName>
</protein>
<feature type="compositionally biased region" description="Low complexity" evidence="1">
    <location>
        <begin position="58"/>
        <end position="76"/>
    </location>
</feature>
<organism evidence="2 3">
    <name type="scientific">Hypholoma sublateritium (strain FD-334 SS-4)</name>
    <dbReference type="NCBI Taxonomy" id="945553"/>
    <lineage>
        <taxon>Eukaryota</taxon>
        <taxon>Fungi</taxon>
        <taxon>Dikarya</taxon>
        <taxon>Basidiomycota</taxon>
        <taxon>Agaricomycotina</taxon>
        <taxon>Agaricomycetes</taxon>
        <taxon>Agaricomycetidae</taxon>
        <taxon>Agaricales</taxon>
        <taxon>Agaricineae</taxon>
        <taxon>Strophariaceae</taxon>
        <taxon>Hypholoma</taxon>
    </lineage>
</organism>
<accession>A0A0D2NNA5</accession>
<reference evidence="3" key="1">
    <citation type="submission" date="2014-04" db="EMBL/GenBank/DDBJ databases">
        <title>Evolutionary Origins and Diversification of the Mycorrhizal Mutualists.</title>
        <authorList>
            <consortium name="DOE Joint Genome Institute"/>
            <consortium name="Mycorrhizal Genomics Consortium"/>
            <person name="Kohler A."/>
            <person name="Kuo A."/>
            <person name="Nagy L.G."/>
            <person name="Floudas D."/>
            <person name="Copeland A."/>
            <person name="Barry K.W."/>
            <person name="Cichocki N."/>
            <person name="Veneault-Fourrey C."/>
            <person name="LaButti K."/>
            <person name="Lindquist E.A."/>
            <person name="Lipzen A."/>
            <person name="Lundell T."/>
            <person name="Morin E."/>
            <person name="Murat C."/>
            <person name="Riley R."/>
            <person name="Ohm R."/>
            <person name="Sun H."/>
            <person name="Tunlid A."/>
            <person name="Henrissat B."/>
            <person name="Grigoriev I.V."/>
            <person name="Hibbett D.S."/>
            <person name="Martin F."/>
        </authorList>
    </citation>
    <scope>NUCLEOTIDE SEQUENCE [LARGE SCALE GENOMIC DNA]</scope>
    <source>
        <strain evidence="3">FD-334 SS-4</strain>
    </source>
</reference>
<keyword evidence="3" id="KW-1185">Reference proteome</keyword>
<evidence type="ECO:0000256" key="1">
    <source>
        <dbReference type="SAM" id="MobiDB-lite"/>
    </source>
</evidence>
<name>A0A0D2NNA5_HYPSF</name>
<evidence type="ECO:0000313" key="3">
    <source>
        <dbReference type="Proteomes" id="UP000054270"/>
    </source>
</evidence>
<evidence type="ECO:0000313" key="2">
    <source>
        <dbReference type="EMBL" id="KJA18211.1"/>
    </source>
</evidence>
<dbReference type="EMBL" id="KN817592">
    <property type="protein sequence ID" value="KJA18211.1"/>
    <property type="molecule type" value="Genomic_DNA"/>
</dbReference>
<feature type="region of interest" description="Disordered" evidence="1">
    <location>
        <begin position="42"/>
        <end position="82"/>
    </location>
</feature>
<dbReference type="Proteomes" id="UP000054270">
    <property type="component" value="Unassembled WGS sequence"/>
</dbReference>
<sequence>MRVTYRGNLNKRLWDHSRNYTAASLPPWFLAYHLPVPGHLRTSQSPAYQSPDRPARQRIPISSWRPLSPPSRRSGSNVTKSPTRRNWTMVLRGLRVSRGVGAPPLVARSASPSSRGASDVMRAASGWLIADDLDPEGDEYFMKELVKWDRFNYECKISRGLKHSM</sequence>